<evidence type="ECO:0000313" key="2">
    <source>
        <dbReference type="EMBL" id="MTI23826.1"/>
    </source>
</evidence>
<name>A0ABW9RIL0_9BACT</name>
<sequence length="93" mass="10908">MLFMLHFTSVAQTNARQSVQQARIAEGRASGELTRSEARALKAEQRHIRRVERRTKADGEVTPDERERLNNMQNRANRHIRRQKNDLQERGDN</sequence>
<evidence type="ECO:0000256" key="1">
    <source>
        <dbReference type="SAM" id="MobiDB-lite"/>
    </source>
</evidence>
<accession>A0ABW9RIL0</accession>
<evidence type="ECO:0000313" key="3">
    <source>
        <dbReference type="Proteomes" id="UP000798808"/>
    </source>
</evidence>
<proteinExistence type="predicted"/>
<feature type="region of interest" description="Disordered" evidence="1">
    <location>
        <begin position="26"/>
        <end position="93"/>
    </location>
</feature>
<evidence type="ECO:0008006" key="4">
    <source>
        <dbReference type="Google" id="ProtNLM"/>
    </source>
</evidence>
<reference evidence="2 3" key="1">
    <citation type="submission" date="2019-02" db="EMBL/GenBank/DDBJ databases">
        <authorList>
            <person name="Goldberg S.R."/>
            <person name="Haltli B.A."/>
            <person name="Correa H."/>
            <person name="Russell K.G."/>
        </authorList>
    </citation>
    <scope>NUCLEOTIDE SEQUENCE [LARGE SCALE GENOMIC DNA]</scope>
    <source>
        <strain evidence="2 3">JCM 16186</strain>
    </source>
</reference>
<gene>
    <name evidence="2" type="ORF">E1163_02570</name>
</gene>
<comment type="caution">
    <text evidence="2">The sequence shown here is derived from an EMBL/GenBank/DDBJ whole genome shotgun (WGS) entry which is preliminary data.</text>
</comment>
<protein>
    <recommendedName>
        <fullName evidence="4">DUF1090 family protein</fullName>
    </recommendedName>
</protein>
<dbReference type="EMBL" id="SMLW01000311">
    <property type="protein sequence ID" value="MTI23826.1"/>
    <property type="molecule type" value="Genomic_DNA"/>
</dbReference>
<feature type="compositionally biased region" description="Basic and acidic residues" evidence="1">
    <location>
        <begin position="54"/>
        <end position="69"/>
    </location>
</feature>
<keyword evidence="3" id="KW-1185">Reference proteome</keyword>
<organism evidence="2 3">
    <name type="scientific">Fulvivirga kasyanovii</name>
    <dbReference type="NCBI Taxonomy" id="396812"/>
    <lineage>
        <taxon>Bacteria</taxon>
        <taxon>Pseudomonadati</taxon>
        <taxon>Bacteroidota</taxon>
        <taxon>Cytophagia</taxon>
        <taxon>Cytophagales</taxon>
        <taxon>Fulvivirgaceae</taxon>
        <taxon>Fulvivirga</taxon>
    </lineage>
</organism>
<dbReference type="Proteomes" id="UP000798808">
    <property type="component" value="Unassembled WGS sequence"/>
</dbReference>
<feature type="compositionally biased region" description="Basic and acidic residues" evidence="1">
    <location>
        <begin position="34"/>
        <end position="46"/>
    </location>
</feature>
<feature type="compositionally biased region" description="Basic and acidic residues" evidence="1">
    <location>
        <begin position="83"/>
        <end position="93"/>
    </location>
</feature>